<sequence>MFKTIWHIGGLYRLALNLRRHHAIETLNAMPVMPALLPSLLRATTFFIPRKRRLPENSGARLALALSKMGPAYIKLGQTLATRPDVIGRPLAEGLLTLQDRLPAFEWKAAKSIMESELGTVYTDHFSAFDETPIAAASIAQVHKATTLDGQSVAVKIRRPDIIRRFQKDLSLFSWIAALAENHSAKARRLRLTDVVKTVEDTTLNEMDFRKEAASCAELAANMEGEHGYRIPSIDFDLTFEKMMTIEWVDGIRLIDRDQLVEAGHDLNELSQRIVQIFLKQAMRDGYFHADLHQGNLIVEADGTIAAIDFGIMGHITKKEQQFLAEILYGFILRDYERVAEVHFEAGYVPRSENVHEFAQALKAIADPIMDLPVSEISAGKLLAQLFATTERFSMQTQPQLILLQRTMVMAEGMALHLNPEANMWEISRPILEAWMRDNLSPEIILADFITALPKLIRKLPASLERLLDLLETMDQTQAPNTDMPQKGNPITAWVSFTLGLIAGAALLKIFFL</sequence>
<reference evidence="15" key="1">
    <citation type="submission" date="2023-04" db="EMBL/GenBank/DDBJ databases">
        <title>Complete genome sequence of Temperatibacter marinus.</title>
        <authorList>
            <person name="Rong J.-C."/>
            <person name="Yi M.-L."/>
            <person name="Zhao Q."/>
        </authorList>
    </citation>
    <scope>NUCLEOTIDE SEQUENCE</scope>
    <source>
        <strain evidence="15">NBRC 110045</strain>
    </source>
</reference>
<evidence type="ECO:0000256" key="12">
    <source>
        <dbReference type="ARBA" id="ARBA00023136"/>
    </source>
</evidence>
<proteinExistence type="inferred from homology"/>
<dbReference type="InterPro" id="IPR004147">
    <property type="entry name" value="ABC1_dom"/>
</dbReference>
<evidence type="ECO:0000313" key="15">
    <source>
        <dbReference type="EMBL" id="WND03797.1"/>
    </source>
</evidence>
<keyword evidence="6" id="KW-0831">Ubiquinone biosynthesis</keyword>
<evidence type="ECO:0000256" key="7">
    <source>
        <dbReference type="ARBA" id="ARBA00022692"/>
    </source>
</evidence>
<dbReference type="NCBIfam" id="TIGR01982">
    <property type="entry name" value="UbiB"/>
    <property type="match status" value="1"/>
</dbReference>
<dbReference type="AlphaFoldDB" id="A0AA52EE61"/>
<dbReference type="Proteomes" id="UP001268683">
    <property type="component" value="Chromosome"/>
</dbReference>
<keyword evidence="8" id="KW-0547">Nucleotide-binding</keyword>
<evidence type="ECO:0000256" key="5">
    <source>
        <dbReference type="ARBA" id="ARBA00022679"/>
    </source>
</evidence>
<dbReference type="PROSITE" id="PS50011">
    <property type="entry name" value="PROTEIN_KINASE_DOM"/>
    <property type="match status" value="1"/>
</dbReference>
<evidence type="ECO:0000256" key="1">
    <source>
        <dbReference type="ARBA" id="ARBA00005020"/>
    </source>
</evidence>
<evidence type="ECO:0000256" key="8">
    <source>
        <dbReference type="ARBA" id="ARBA00022741"/>
    </source>
</evidence>
<comment type="similarity">
    <text evidence="2">Belongs to the protein kinase superfamily. ADCK protein kinase family.</text>
</comment>
<keyword evidence="7 13" id="KW-0812">Transmembrane</keyword>
<feature type="domain" description="Protein kinase" evidence="14">
    <location>
        <begin position="107"/>
        <end position="513"/>
    </location>
</feature>
<dbReference type="SUPFAM" id="SSF56112">
    <property type="entry name" value="Protein kinase-like (PK-like)"/>
    <property type="match status" value="1"/>
</dbReference>
<dbReference type="InterPro" id="IPR010232">
    <property type="entry name" value="UbiB"/>
</dbReference>
<evidence type="ECO:0000256" key="2">
    <source>
        <dbReference type="ARBA" id="ARBA00009670"/>
    </source>
</evidence>
<comment type="pathway">
    <text evidence="1">Cofactor biosynthesis; ubiquinone biosynthesis [regulation].</text>
</comment>
<protein>
    <submittedName>
        <fullName evidence="15">2-polyprenylphenol 6-hydroxylase</fullName>
    </submittedName>
</protein>
<evidence type="ECO:0000256" key="9">
    <source>
        <dbReference type="ARBA" id="ARBA00022777"/>
    </source>
</evidence>
<evidence type="ECO:0000256" key="10">
    <source>
        <dbReference type="ARBA" id="ARBA00022840"/>
    </source>
</evidence>
<name>A0AA52EE61_9PROT</name>
<dbReference type="InterPro" id="IPR000719">
    <property type="entry name" value="Prot_kinase_dom"/>
</dbReference>
<dbReference type="KEGG" id="tmk:QGN29_05340"/>
<gene>
    <name evidence="15" type="primary">ubiB</name>
    <name evidence="15" type="ORF">QGN29_05340</name>
</gene>
<dbReference type="RefSeq" id="WP_310799655.1">
    <property type="nucleotide sequence ID" value="NZ_CP123872.1"/>
</dbReference>
<dbReference type="GO" id="GO:0004672">
    <property type="term" value="F:protein kinase activity"/>
    <property type="evidence" value="ECO:0007669"/>
    <property type="project" value="InterPro"/>
</dbReference>
<evidence type="ECO:0000256" key="4">
    <source>
        <dbReference type="ARBA" id="ARBA00022519"/>
    </source>
</evidence>
<evidence type="ECO:0000256" key="11">
    <source>
        <dbReference type="ARBA" id="ARBA00022989"/>
    </source>
</evidence>
<dbReference type="CDD" id="cd13972">
    <property type="entry name" value="UbiB"/>
    <property type="match status" value="1"/>
</dbReference>
<dbReference type="PANTHER" id="PTHR10566:SF113">
    <property type="entry name" value="PROTEIN ACTIVITY OF BC1 COMPLEX KINASE 7, CHLOROPLASTIC"/>
    <property type="match status" value="1"/>
</dbReference>
<keyword evidence="3" id="KW-1003">Cell membrane</keyword>
<evidence type="ECO:0000256" key="13">
    <source>
        <dbReference type="SAM" id="Phobius"/>
    </source>
</evidence>
<accession>A0AA52EE61</accession>
<evidence type="ECO:0000256" key="3">
    <source>
        <dbReference type="ARBA" id="ARBA00022475"/>
    </source>
</evidence>
<keyword evidence="10" id="KW-0067">ATP-binding</keyword>
<evidence type="ECO:0000259" key="14">
    <source>
        <dbReference type="PROSITE" id="PS50011"/>
    </source>
</evidence>
<dbReference type="GO" id="GO:0005524">
    <property type="term" value="F:ATP binding"/>
    <property type="evidence" value="ECO:0007669"/>
    <property type="project" value="UniProtKB-KW"/>
</dbReference>
<organism evidence="15 16">
    <name type="scientific">Temperatibacter marinus</name>
    <dbReference type="NCBI Taxonomy" id="1456591"/>
    <lineage>
        <taxon>Bacteria</taxon>
        <taxon>Pseudomonadati</taxon>
        <taxon>Pseudomonadota</taxon>
        <taxon>Alphaproteobacteria</taxon>
        <taxon>Kordiimonadales</taxon>
        <taxon>Temperatibacteraceae</taxon>
        <taxon>Temperatibacter</taxon>
    </lineage>
</organism>
<evidence type="ECO:0000313" key="16">
    <source>
        <dbReference type="Proteomes" id="UP001268683"/>
    </source>
</evidence>
<dbReference type="InterPro" id="IPR011009">
    <property type="entry name" value="Kinase-like_dom_sf"/>
</dbReference>
<dbReference type="PANTHER" id="PTHR10566">
    <property type="entry name" value="CHAPERONE-ACTIVITY OF BC1 COMPLEX CABC1 -RELATED"/>
    <property type="match status" value="1"/>
</dbReference>
<dbReference type="EMBL" id="CP123872">
    <property type="protein sequence ID" value="WND03797.1"/>
    <property type="molecule type" value="Genomic_DNA"/>
</dbReference>
<keyword evidence="9" id="KW-0418">Kinase</keyword>
<dbReference type="GO" id="GO:0006744">
    <property type="term" value="P:ubiquinone biosynthetic process"/>
    <property type="evidence" value="ECO:0007669"/>
    <property type="project" value="UniProtKB-KW"/>
</dbReference>
<keyword evidence="5" id="KW-0808">Transferase</keyword>
<keyword evidence="11 13" id="KW-1133">Transmembrane helix</keyword>
<keyword evidence="12 13" id="KW-0472">Membrane</keyword>
<dbReference type="InterPro" id="IPR050154">
    <property type="entry name" value="UbiB_kinase"/>
</dbReference>
<dbReference type="Pfam" id="PF03109">
    <property type="entry name" value="ABC1"/>
    <property type="match status" value="1"/>
</dbReference>
<evidence type="ECO:0000256" key="6">
    <source>
        <dbReference type="ARBA" id="ARBA00022688"/>
    </source>
</evidence>
<keyword evidence="16" id="KW-1185">Reference proteome</keyword>
<keyword evidence="4" id="KW-0997">Cell inner membrane</keyword>
<feature type="transmembrane region" description="Helical" evidence="13">
    <location>
        <begin position="491"/>
        <end position="512"/>
    </location>
</feature>
<dbReference type="InterPro" id="IPR045308">
    <property type="entry name" value="UbiB_bact"/>
</dbReference>